<dbReference type="RefSeq" id="WP_090596023.1">
    <property type="nucleotide sequence ID" value="NZ_FNCS01000005.1"/>
</dbReference>
<keyword evidence="1" id="KW-0732">Signal</keyword>
<dbReference type="AlphaFoldDB" id="A0A1G7W0Z0"/>
<evidence type="ECO:0008006" key="4">
    <source>
        <dbReference type="Google" id="ProtNLM"/>
    </source>
</evidence>
<name>A0A1G7W0Z0_9HYPH</name>
<protein>
    <recommendedName>
        <fullName evidence="4">Argininosuccinate lyase</fullName>
    </recommendedName>
</protein>
<sequence length="111" mass="12319">MRVKLVSLILLLMTLLFASAANAQSYNRQVRIVNNTSTTLMYFYASNVDRTTWEEDILGSSVVPSGSSVMINIDDGSGYCRYDFRAVFSDGSEMIRAGVNVCEVATYTYSD</sequence>
<evidence type="ECO:0000313" key="2">
    <source>
        <dbReference type="EMBL" id="SDG65591.1"/>
    </source>
</evidence>
<dbReference type="OrthoDB" id="4736977at2"/>
<evidence type="ECO:0000313" key="3">
    <source>
        <dbReference type="Proteomes" id="UP000199495"/>
    </source>
</evidence>
<accession>A0A1G7W0Z0</accession>
<feature type="signal peptide" evidence="1">
    <location>
        <begin position="1"/>
        <end position="23"/>
    </location>
</feature>
<evidence type="ECO:0000256" key="1">
    <source>
        <dbReference type="SAM" id="SignalP"/>
    </source>
</evidence>
<organism evidence="2 3">
    <name type="scientific">Pelagibacterium luteolum</name>
    <dbReference type="NCBI Taxonomy" id="440168"/>
    <lineage>
        <taxon>Bacteria</taxon>
        <taxon>Pseudomonadati</taxon>
        <taxon>Pseudomonadota</taxon>
        <taxon>Alphaproteobacteria</taxon>
        <taxon>Hyphomicrobiales</taxon>
        <taxon>Devosiaceae</taxon>
        <taxon>Pelagibacterium</taxon>
    </lineage>
</organism>
<gene>
    <name evidence="2" type="ORF">SAMN04487974_105133</name>
</gene>
<proteinExistence type="predicted"/>
<dbReference type="EMBL" id="FNCS01000005">
    <property type="protein sequence ID" value="SDG65591.1"/>
    <property type="molecule type" value="Genomic_DNA"/>
</dbReference>
<dbReference type="Proteomes" id="UP000199495">
    <property type="component" value="Unassembled WGS sequence"/>
</dbReference>
<feature type="chain" id="PRO_5011585981" description="Argininosuccinate lyase" evidence="1">
    <location>
        <begin position="24"/>
        <end position="111"/>
    </location>
</feature>
<reference evidence="2 3" key="1">
    <citation type="submission" date="2016-10" db="EMBL/GenBank/DDBJ databases">
        <authorList>
            <person name="de Groot N.N."/>
        </authorList>
    </citation>
    <scope>NUCLEOTIDE SEQUENCE [LARGE SCALE GENOMIC DNA]</scope>
    <source>
        <strain evidence="2 3">CGMCC 1.10267</strain>
    </source>
</reference>
<keyword evidence="3" id="KW-1185">Reference proteome</keyword>